<evidence type="ECO:0000256" key="15">
    <source>
        <dbReference type="SAM" id="Phobius"/>
    </source>
</evidence>
<keyword evidence="4" id="KW-0597">Phosphoprotein</keyword>
<evidence type="ECO:0000256" key="2">
    <source>
        <dbReference type="ARBA" id="ARBA00004141"/>
    </source>
</evidence>
<dbReference type="InterPro" id="IPR004358">
    <property type="entry name" value="Sig_transdc_His_kin-like_C"/>
</dbReference>
<dbReference type="InterPro" id="IPR038318">
    <property type="entry name" value="KdpD_sf"/>
</dbReference>
<dbReference type="InterPro" id="IPR052023">
    <property type="entry name" value="Histidine_kinase_KdpD"/>
</dbReference>
<feature type="transmembrane region" description="Helical" evidence="15">
    <location>
        <begin position="437"/>
        <end position="455"/>
    </location>
</feature>
<dbReference type="Pfam" id="PF02702">
    <property type="entry name" value="KdpD"/>
    <property type="match status" value="1"/>
</dbReference>
<dbReference type="InterPro" id="IPR027417">
    <property type="entry name" value="P-loop_NTPase"/>
</dbReference>
<dbReference type="SUPFAM" id="SSF47384">
    <property type="entry name" value="Homodimeric domain of signal transducing histidine kinase"/>
    <property type="match status" value="1"/>
</dbReference>
<dbReference type="Pfam" id="PF02518">
    <property type="entry name" value="HATPase_c"/>
    <property type="match status" value="1"/>
</dbReference>
<dbReference type="OrthoDB" id="9806130at2"/>
<dbReference type="EMBL" id="FPBL01000002">
    <property type="protein sequence ID" value="SFU45870.1"/>
    <property type="molecule type" value="Genomic_DNA"/>
</dbReference>
<accession>A0A1I7GBQ5</accession>
<dbReference type="InterPro" id="IPR025201">
    <property type="entry name" value="KdpD_TM"/>
</dbReference>
<dbReference type="Pfam" id="PF00512">
    <property type="entry name" value="HisKA"/>
    <property type="match status" value="1"/>
</dbReference>
<reference evidence="17 18" key="1">
    <citation type="submission" date="2016-10" db="EMBL/GenBank/DDBJ databases">
        <authorList>
            <person name="de Groot N.N."/>
        </authorList>
    </citation>
    <scope>NUCLEOTIDE SEQUENCE [LARGE SCALE GENOMIC DNA]</scope>
    <source>
        <strain evidence="17 18">Nm24</strain>
    </source>
</reference>
<keyword evidence="11" id="KW-0902">Two-component regulatory system</keyword>
<proteinExistence type="predicted"/>
<dbReference type="InterPro" id="IPR003018">
    <property type="entry name" value="GAF"/>
</dbReference>
<protein>
    <recommendedName>
        <fullName evidence="3">histidine kinase</fullName>
        <ecNumber evidence="3">2.7.13.3</ecNumber>
    </recommendedName>
</protein>
<evidence type="ECO:0000313" key="18">
    <source>
        <dbReference type="Proteomes" id="UP000183926"/>
    </source>
</evidence>
<sequence length="919" mass="99984">MSDDQRPDPDKLLQQVQQEEARKKRGRLKIFFGASAGVGKTYAMLSAAHEAHARGIPLVIGLVETHGRAETEMLVADLPLLPLREVSYRERVLKEFDLDAALAFSATHAGGSEPPLILLDELAHSNVPGSRHPKRWQDVEELLAAGIDVWSTMNVQHLESLNDIIGGITGIRVWETVPDTLFDTAEEVLVVDLPPDELLARLAAGKIYIPAQAKRAAVNFFRKGNLIALRELTLRRTADRVDTQMQDWRRMATGGATGQPVWATRDALLACVGPGAGGEVVVRSAARLAMQTGLSWHTVFVDASSQQRVDEAARQQALRALQLAQDLGATTATPTGAEVAEVLVRYAREHNLSRLVLGRRPGRRHWWGMSLTEQMAELTPDMDVLQIPLPKIKQEGRKTRWRAPGSSSTRWQGYAAAVAVCILITLATTPLHSVLELTNIVMLFLLAVVGVALRYGRGPATLVALLGVAIFDFFFVPPHLSFNVSDVQYLITFAVMLVVALVIGQLTASLQAQANTASERERRVRGLYQMSRELSAVLLVEQVAEIGAHFMMAEFAAKSALLVPDDHNQLQIQPGASAGVDMAVAQWCFDKGEVAGRGTHTLPSCACLMLPLKAPMRLRGVLAVQPAQLVQTSLFTPEQRQLLDTCASLLAISLERIHYIQVAQASTVQMESERLRNSLLSAISHDLRTPLASLVGLADTLSLVSPPLSVPQTEIANAIRQSAQRMITLVNNLLDMARLESGKLRLHCEWQPLEEVVGSALTACDPILGVRPIEVRLAEDLPLLHLDAVLFERVLINLLENAVKYTPADKAVHIGAEVLGDNVCITVDDEGPGLPAGREEAVFGKFERGSRETATPGVGLGLAICRAIVQAHGGRIQGENRMEQGRVTGTRLIITLPRGTPPLDDGSQLHATLPDKDDV</sequence>
<dbReference type="InterPro" id="IPR029016">
    <property type="entry name" value="GAF-like_dom_sf"/>
</dbReference>
<dbReference type="SUPFAM" id="SSF55781">
    <property type="entry name" value="GAF domain-like"/>
    <property type="match status" value="1"/>
</dbReference>
<dbReference type="CDD" id="cd00082">
    <property type="entry name" value="HisKA"/>
    <property type="match status" value="1"/>
</dbReference>
<dbReference type="SMART" id="SM00388">
    <property type="entry name" value="HisKA"/>
    <property type="match status" value="1"/>
</dbReference>
<dbReference type="Pfam" id="PF13493">
    <property type="entry name" value="DUF4118"/>
    <property type="match status" value="1"/>
</dbReference>
<dbReference type="Gene3D" id="1.20.120.620">
    <property type="entry name" value="Backbone structure of the membrane domain of e. Coli histidine kinase receptor kdpd"/>
    <property type="match status" value="1"/>
</dbReference>
<evidence type="ECO:0000256" key="6">
    <source>
        <dbReference type="ARBA" id="ARBA00022692"/>
    </source>
</evidence>
<evidence type="ECO:0000313" key="17">
    <source>
        <dbReference type="EMBL" id="SFU45870.1"/>
    </source>
</evidence>
<feature type="domain" description="Histidine kinase" evidence="16">
    <location>
        <begin position="682"/>
        <end position="900"/>
    </location>
</feature>
<dbReference type="Gene3D" id="3.40.50.620">
    <property type="entry name" value="HUPs"/>
    <property type="match status" value="1"/>
</dbReference>
<keyword evidence="9" id="KW-0067">ATP-binding</keyword>
<dbReference type="InterPro" id="IPR036097">
    <property type="entry name" value="HisK_dim/P_sf"/>
</dbReference>
<keyword evidence="6 15" id="KW-0812">Transmembrane</keyword>
<feature type="transmembrane region" description="Helical" evidence="15">
    <location>
        <begin position="462"/>
        <end position="481"/>
    </location>
</feature>
<comment type="subcellular location">
    <subcellularLocation>
        <location evidence="2">Membrane</location>
        <topology evidence="2">Multi-pass membrane protein</topology>
    </subcellularLocation>
</comment>
<dbReference type="GO" id="GO:0005886">
    <property type="term" value="C:plasma membrane"/>
    <property type="evidence" value="ECO:0007669"/>
    <property type="project" value="TreeGrafter"/>
</dbReference>
<evidence type="ECO:0000256" key="11">
    <source>
        <dbReference type="ARBA" id="ARBA00023012"/>
    </source>
</evidence>
<dbReference type="InterPro" id="IPR003594">
    <property type="entry name" value="HATPase_dom"/>
</dbReference>
<dbReference type="SMART" id="SM00387">
    <property type="entry name" value="HATPase_c"/>
    <property type="match status" value="1"/>
</dbReference>
<dbReference type="PANTHER" id="PTHR45569">
    <property type="entry name" value="SENSOR PROTEIN KDPD"/>
    <property type="match status" value="1"/>
</dbReference>
<organism evidence="17 18">
    <name type="scientific">Nitrosomonas eutropha</name>
    <dbReference type="NCBI Taxonomy" id="916"/>
    <lineage>
        <taxon>Bacteria</taxon>
        <taxon>Pseudomonadati</taxon>
        <taxon>Pseudomonadota</taxon>
        <taxon>Betaproteobacteria</taxon>
        <taxon>Nitrosomonadales</taxon>
        <taxon>Nitrosomonadaceae</taxon>
        <taxon>Nitrosomonas</taxon>
    </lineage>
</organism>
<dbReference type="GO" id="GO:0005737">
    <property type="term" value="C:cytoplasm"/>
    <property type="evidence" value="ECO:0007669"/>
    <property type="project" value="UniProtKB-ARBA"/>
</dbReference>
<dbReference type="GO" id="GO:0005524">
    <property type="term" value="F:ATP binding"/>
    <property type="evidence" value="ECO:0007669"/>
    <property type="project" value="UniProtKB-KW"/>
</dbReference>
<evidence type="ECO:0000256" key="3">
    <source>
        <dbReference type="ARBA" id="ARBA00012438"/>
    </source>
</evidence>
<dbReference type="PANTHER" id="PTHR45569:SF1">
    <property type="entry name" value="SENSOR PROTEIN KDPD"/>
    <property type="match status" value="1"/>
</dbReference>
<evidence type="ECO:0000256" key="10">
    <source>
        <dbReference type="ARBA" id="ARBA00022989"/>
    </source>
</evidence>
<evidence type="ECO:0000256" key="1">
    <source>
        <dbReference type="ARBA" id="ARBA00000085"/>
    </source>
</evidence>
<keyword evidence="5" id="KW-0808">Transferase</keyword>
<evidence type="ECO:0000259" key="16">
    <source>
        <dbReference type="PROSITE" id="PS50109"/>
    </source>
</evidence>
<dbReference type="PRINTS" id="PR00344">
    <property type="entry name" value="BCTRLSENSOR"/>
</dbReference>
<evidence type="ECO:0000256" key="14">
    <source>
        <dbReference type="SAM" id="MobiDB-lite"/>
    </source>
</evidence>
<evidence type="ECO:0000256" key="13">
    <source>
        <dbReference type="ARBA" id="ARBA00057300"/>
    </source>
</evidence>
<dbReference type="SUPFAM" id="SSF55874">
    <property type="entry name" value="ATPase domain of HSP90 chaperone/DNA topoisomerase II/histidine kinase"/>
    <property type="match status" value="1"/>
</dbReference>
<keyword evidence="7" id="KW-0547">Nucleotide-binding</keyword>
<dbReference type="Gene3D" id="1.10.287.130">
    <property type="match status" value="1"/>
</dbReference>
<dbReference type="PROSITE" id="PS50109">
    <property type="entry name" value="HIS_KIN"/>
    <property type="match status" value="1"/>
</dbReference>
<dbReference type="Gene3D" id="3.40.50.300">
    <property type="entry name" value="P-loop containing nucleotide triphosphate hydrolases"/>
    <property type="match status" value="1"/>
</dbReference>
<gene>
    <name evidence="17" type="ORF">SAMN05216339_102354</name>
</gene>
<dbReference type="EC" id="2.7.13.3" evidence="3"/>
<dbReference type="Gene3D" id="3.30.450.40">
    <property type="match status" value="1"/>
</dbReference>
<feature type="transmembrane region" description="Helical" evidence="15">
    <location>
        <begin position="411"/>
        <end position="431"/>
    </location>
</feature>
<name>A0A1I7GBQ5_9PROT</name>
<comment type="catalytic activity">
    <reaction evidence="1">
        <text>ATP + protein L-histidine = ADP + protein N-phospho-L-histidine.</text>
        <dbReference type="EC" id="2.7.13.3"/>
    </reaction>
</comment>
<dbReference type="FunFam" id="3.40.50.300:FF:000483">
    <property type="entry name" value="Sensor histidine kinase KdpD"/>
    <property type="match status" value="1"/>
</dbReference>
<dbReference type="InterPro" id="IPR003661">
    <property type="entry name" value="HisK_dim/P_dom"/>
</dbReference>
<dbReference type="Pfam" id="PF13492">
    <property type="entry name" value="GAF_3"/>
    <property type="match status" value="1"/>
</dbReference>
<feature type="region of interest" description="Disordered" evidence="14">
    <location>
        <begin position="897"/>
        <end position="919"/>
    </location>
</feature>
<keyword evidence="10 15" id="KW-1133">Transmembrane helix</keyword>
<dbReference type="CDD" id="cd00075">
    <property type="entry name" value="HATPase"/>
    <property type="match status" value="1"/>
</dbReference>
<dbReference type="InterPro" id="IPR003852">
    <property type="entry name" value="Sig_transdc_His_kinase_KdpD_N"/>
</dbReference>
<dbReference type="Gene3D" id="3.30.565.10">
    <property type="entry name" value="Histidine kinase-like ATPase, C-terminal domain"/>
    <property type="match status" value="1"/>
</dbReference>
<evidence type="ECO:0000256" key="9">
    <source>
        <dbReference type="ARBA" id="ARBA00022840"/>
    </source>
</evidence>
<evidence type="ECO:0000256" key="12">
    <source>
        <dbReference type="ARBA" id="ARBA00023136"/>
    </source>
</evidence>
<evidence type="ECO:0000256" key="5">
    <source>
        <dbReference type="ARBA" id="ARBA00022679"/>
    </source>
</evidence>
<dbReference type="FunFam" id="3.30.565.10:FF:000042">
    <property type="entry name" value="Two-component sensor histidine kinase KdpD"/>
    <property type="match status" value="1"/>
</dbReference>
<feature type="transmembrane region" description="Helical" evidence="15">
    <location>
        <begin position="487"/>
        <end position="510"/>
    </location>
</feature>
<comment type="function">
    <text evidence="13">Member of the two-component regulatory system KdpD/KdpE involved in the regulation of the kdp operon. KdpD may function as a membrane-associated protein kinase that phosphorylates KdpE in response to environmental signals.</text>
</comment>
<dbReference type="InterPro" id="IPR014729">
    <property type="entry name" value="Rossmann-like_a/b/a_fold"/>
</dbReference>
<evidence type="ECO:0000256" key="8">
    <source>
        <dbReference type="ARBA" id="ARBA00022777"/>
    </source>
</evidence>
<dbReference type="SUPFAM" id="SSF52402">
    <property type="entry name" value="Adenine nucleotide alpha hydrolases-like"/>
    <property type="match status" value="1"/>
</dbReference>
<dbReference type="AlphaFoldDB" id="A0A1I7GBQ5"/>
<dbReference type="InterPro" id="IPR005467">
    <property type="entry name" value="His_kinase_dom"/>
</dbReference>
<dbReference type="GO" id="GO:0000155">
    <property type="term" value="F:phosphorelay sensor kinase activity"/>
    <property type="evidence" value="ECO:0007669"/>
    <property type="project" value="InterPro"/>
</dbReference>
<keyword evidence="8 17" id="KW-0418">Kinase</keyword>
<evidence type="ECO:0000256" key="4">
    <source>
        <dbReference type="ARBA" id="ARBA00022553"/>
    </source>
</evidence>
<dbReference type="Proteomes" id="UP000183926">
    <property type="component" value="Unassembled WGS sequence"/>
</dbReference>
<keyword evidence="12 15" id="KW-0472">Membrane</keyword>
<evidence type="ECO:0000256" key="7">
    <source>
        <dbReference type="ARBA" id="ARBA00022741"/>
    </source>
</evidence>
<dbReference type="GO" id="GO:0042802">
    <property type="term" value="F:identical protein binding"/>
    <property type="evidence" value="ECO:0007669"/>
    <property type="project" value="UniProtKB-ARBA"/>
</dbReference>
<dbReference type="InterPro" id="IPR036890">
    <property type="entry name" value="HATPase_C_sf"/>
</dbReference>